<comment type="caution">
    <text evidence="3">The sequence shown here is derived from an EMBL/GenBank/DDBJ whole genome shotgun (WGS) entry which is preliminary data.</text>
</comment>
<keyword evidence="1" id="KW-0472">Membrane</keyword>
<keyword evidence="1" id="KW-0812">Transmembrane</keyword>
<accession>A0A177P576</accession>
<evidence type="ECO:0000313" key="3">
    <source>
        <dbReference type="EMBL" id="OAI25395.1"/>
    </source>
</evidence>
<organism evidence="3 4">
    <name type="scientific">Methylomonas koyamae</name>
    <dbReference type="NCBI Taxonomy" id="702114"/>
    <lineage>
        <taxon>Bacteria</taxon>
        <taxon>Pseudomonadati</taxon>
        <taxon>Pseudomonadota</taxon>
        <taxon>Gammaproteobacteria</taxon>
        <taxon>Methylococcales</taxon>
        <taxon>Methylococcaceae</taxon>
        <taxon>Methylomonas</taxon>
    </lineage>
</organism>
<evidence type="ECO:0000256" key="2">
    <source>
        <dbReference type="SAM" id="SignalP"/>
    </source>
</evidence>
<feature type="chain" id="PRO_5008069950" evidence="2">
    <location>
        <begin position="27"/>
        <end position="350"/>
    </location>
</feature>
<keyword evidence="2" id="KW-0732">Signal</keyword>
<proteinExistence type="predicted"/>
<feature type="transmembrane region" description="Helical" evidence="1">
    <location>
        <begin position="324"/>
        <end position="343"/>
    </location>
</feature>
<keyword evidence="1" id="KW-1133">Transmembrane helix</keyword>
<gene>
    <name evidence="3" type="ORF">A1355_19775</name>
</gene>
<evidence type="ECO:0000313" key="4">
    <source>
        <dbReference type="Proteomes" id="UP000077628"/>
    </source>
</evidence>
<dbReference type="Proteomes" id="UP000077628">
    <property type="component" value="Unassembled WGS sequence"/>
</dbReference>
<name>A0A177P576_9GAMM</name>
<keyword evidence="4" id="KW-1185">Reference proteome</keyword>
<reference evidence="4" key="1">
    <citation type="submission" date="2016-03" db="EMBL/GenBank/DDBJ databases">
        <authorList>
            <person name="Heylen K."/>
            <person name="De Vos P."/>
            <person name="Vekeman B."/>
        </authorList>
    </citation>
    <scope>NUCLEOTIDE SEQUENCE [LARGE SCALE GENOMIC DNA]</scope>
    <source>
        <strain evidence="4">R-45383</strain>
    </source>
</reference>
<dbReference type="EMBL" id="LUUK01000039">
    <property type="protein sequence ID" value="OAI25395.1"/>
    <property type="molecule type" value="Genomic_DNA"/>
</dbReference>
<sequence>MKKMTLKASVLTLVGGMALMSGQAMAHVGYGSALYWGAGTYDPLTGNTQGATSTYGAAANFTPTVSSNGGYLAGLNPDSLGNTHDIRFRYFILEKDANVSFTITGTTNANGASTLNPGFSLYNGVVPASSHDGVGDVASTAADPDTAAYLAGAPDFASWSPFAGVNDVRGGAAAGTAANPTGLWGVFDTNGSITTGNNGTAGATDTHGPNYLGNLDTAKIATITYTGKSGADAAAGSSFTNSSGGTTGVLAADGTVDNSVSWNGFLHAGVYTLAIGGANVADYTQLFNDIVNGGATAGSQYAAAYTADRLARGLTISNFSVTTVPVPGAVWLFGSALMGFLGMKRRARSA</sequence>
<evidence type="ECO:0000256" key="1">
    <source>
        <dbReference type="SAM" id="Phobius"/>
    </source>
</evidence>
<dbReference type="AlphaFoldDB" id="A0A177P576"/>
<dbReference type="STRING" id="702114.A1355_19775"/>
<feature type="signal peptide" evidence="2">
    <location>
        <begin position="1"/>
        <end position="26"/>
    </location>
</feature>
<protein>
    <submittedName>
        <fullName evidence="3">Uncharacterized protein</fullName>
    </submittedName>
</protein>